<gene>
    <name evidence="2" type="ORF">SAMN04488060_1327</name>
</gene>
<dbReference type="STRING" id="604088.SAMN04488060_1327"/>
<proteinExistence type="predicted"/>
<evidence type="ECO:0000313" key="2">
    <source>
        <dbReference type="EMBL" id="SFP08161.1"/>
    </source>
</evidence>
<dbReference type="AlphaFoldDB" id="A0A1I5MGW0"/>
<dbReference type="EMBL" id="FOWZ01000002">
    <property type="protein sequence ID" value="SFP08161.1"/>
    <property type="molecule type" value="Genomic_DNA"/>
</dbReference>
<reference evidence="3" key="1">
    <citation type="submission" date="2016-10" db="EMBL/GenBank/DDBJ databases">
        <authorList>
            <person name="Varghese N."/>
            <person name="Submissions S."/>
        </authorList>
    </citation>
    <scope>NUCLEOTIDE SEQUENCE [LARGE SCALE GENOMIC DNA]</scope>
    <source>
        <strain evidence="3">CGMCC 1.7715</strain>
    </source>
</reference>
<dbReference type="OrthoDB" id="7428387at2"/>
<keyword evidence="1" id="KW-0732">Signal</keyword>
<feature type="signal peptide" evidence="1">
    <location>
        <begin position="1"/>
        <end position="23"/>
    </location>
</feature>
<protein>
    <submittedName>
        <fullName evidence="2">Uncharacterized protein</fullName>
    </submittedName>
</protein>
<organism evidence="2 3">
    <name type="scientific">Qipengyuania nanhaisediminis</name>
    <dbReference type="NCBI Taxonomy" id="604088"/>
    <lineage>
        <taxon>Bacteria</taxon>
        <taxon>Pseudomonadati</taxon>
        <taxon>Pseudomonadota</taxon>
        <taxon>Alphaproteobacteria</taxon>
        <taxon>Sphingomonadales</taxon>
        <taxon>Erythrobacteraceae</taxon>
        <taxon>Qipengyuania</taxon>
    </lineage>
</organism>
<name>A0A1I5MGW0_9SPHN</name>
<keyword evidence="3" id="KW-1185">Reference proteome</keyword>
<evidence type="ECO:0000313" key="3">
    <source>
        <dbReference type="Proteomes" id="UP000199331"/>
    </source>
</evidence>
<dbReference type="RefSeq" id="WP_090479045.1">
    <property type="nucleotide sequence ID" value="NZ_FOWZ01000002.1"/>
</dbReference>
<dbReference type="Proteomes" id="UP000199331">
    <property type="component" value="Unassembled WGS sequence"/>
</dbReference>
<feature type="chain" id="PRO_5011499253" evidence="1">
    <location>
        <begin position="24"/>
        <end position="168"/>
    </location>
</feature>
<evidence type="ECO:0000256" key="1">
    <source>
        <dbReference type="SAM" id="SignalP"/>
    </source>
</evidence>
<accession>A0A1I5MGW0</accession>
<sequence length="168" mass="17453">MNTLIKMVASVSILAFAPTQVLAQEDTLTEAPSPNGSVKLSGDVMAVKVIADDTGAERTELVKPDLIVPGDRLVFGTDYANEGAEAVTDFVVTNPLPSAVRLASDADAGLTVSVDDGASWGMLSSLSITEDDGSVRSATHADVTHVRWTIASIAPGASGRLEYPAIIR</sequence>